<proteinExistence type="inferred from homology"/>
<dbReference type="GO" id="GO:0043332">
    <property type="term" value="C:mating projection tip"/>
    <property type="evidence" value="ECO:0007669"/>
    <property type="project" value="TreeGrafter"/>
</dbReference>
<dbReference type="EMBL" id="LGST01000018">
    <property type="protein sequence ID" value="KNE00348.1"/>
    <property type="molecule type" value="Genomic_DNA"/>
</dbReference>
<sequence>MKFTERVKEFVYSLSATDKYSDYDSRKSFNRVNKPSVKTSLLSHHDNGSLVSLPNGAIGDVTEGVHEVTLAWRHIKKWLHKHLPELNTSLSTPCTEADLNEFQKDLGYNLPQCVVEFFRLTDGQSSLNDGGFGGLIFGLKLMSIDEIAVMASSWKSVHRKILELAPREPVQEPKSVQLEDANMGSDLSDGHSESSFTSKSSETKVKNSLHTNQRSVPPDAIVPIYAHSMWTPLITDEVGNCIGVDLSHSPDDKNSATGGKWGQVILFGRDFNTKFKIADNFGDFLLIFANDLEMGNWELKENVEVDDIMCGVDTELVYIDPETKRETPYMDALRRRAINEWISSLSEEDKGKKENQDLLKHLHEEFSYKIPYFEQRSSDDFLNDNLRGIDKLNTPLPDQTITDGDITHENTIVDLDDDS</sequence>
<feature type="domain" description="Knr4/Smi1-like" evidence="3">
    <location>
        <begin position="93"/>
        <end position="287"/>
    </location>
</feature>
<dbReference type="Gene3D" id="3.40.1580.10">
    <property type="entry name" value="SMI1/KNR4-like"/>
    <property type="match status" value="1"/>
</dbReference>
<evidence type="ECO:0000313" key="4">
    <source>
        <dbReference type="EMBL" id="KNE00348.1"/>
    </source>
</evidence>
<dbReference type="VEuPathDB" id="FungiDB:CJJ09_002342"/>
<gene>
    <name evidence="4" type="ORF">QG37_02373</name>
</gene>
<dbReference type="VEuPathDB" id="FungiDB:CJI97_000374"/>
<dbReference type="SUPFAM" id="SSF160631">
    <property type="entry name" value="SMI1/KNR4-like"/>
    <property type="match status" value="1"/>
</dbReference>
<evidence type="ECO:0000256" key="1">
    <source>
        <dbReference type="ARBA" id="ARBA00005303"/>
    </source>
</evidence>
<dbReference type="InterPro" id="IPR051873">
    <property type="entry name" value="KNR4/SMI1_regulator"/>
</dbReference>
<organism evidence="4 5">
    <name type="scientific">Candidozyma auris</name>
    <name type="common">Yeast</name>
    <name type="synonym">Candida auris</name>
    <dbReference type="NCBI Taxonomy" id="498019"/>
    <lineage>
        <taxon>Eukaryota</taxon>
        <taxon>Fungi</taxon>
        <taxon>Dikarya</taxon>
        <taxon>Ascomycota</taxon>
        <taxon>Saccharomycotina</taxon>
        <taxon>Pichiomycetes</taxon>
        <taxon>Metschnikowiaceae</taxon>
        <taxon>Candidozyma</taxon>
    </lineage>
</organism>
<comment type="caution">
    <text evidence="4">The sequence shown here is derived from an EMBL/GenBank/DDBJ whole genome shotgun (WGS) entry which is preliminary data.</text>
</comment>
<feature type="region of interest" description="Disordered" evidence="2">
    <location>
        <begin position="181"/>
        <end position="214"/>
    </location>
</feature>
<dbReference type="VEuPathDB" id="FungiDB:CJI96_0001094"/>
<dbReference type="PANTHER" id="PTHR47432">
    <property type="entry name" value="CELL WALL ASSEMBLY REGULATOR SMI1"/>
    <property type="match status" value="1"/>
</dbReference>
<dbReference type="InterPro" id="IPR037883">
    <property type="entry name" value="Knr4/Smi1-like_sf"/>
</dbReference>
<dbReference type="Pfam" id="PF09346">
    <property type="entry name" value="SMI1_KNR4"/>
    <property type="match status" value="1"/>
</dbReference>
<dbReference type="VEuPathDB" id="FungiDB:B9J08_000374"/>
<dbReference type="InterPro" id="IPR018958">
    <property type="entry name" value="Knr4/Smi1-like_dom"/>
</dbReference>
<protein>
    <recommendedName>
        <fullName evidence="3">Knr4/Smi1-like domain-containing protein</fullName>
    </recommendedName>
</protein>
<dbReference type="SMART" id="SM00860">
    <property type="entry name" value="SMI1_KNR4"/>
    <property type="match status" value="1"/>
</dbReference>
<name>A0A0L0P1S5_CANAR</name>
<reference evidence="5" key="1">
    <citation type="journal article" date="2015" name="BMC Genomics">
        <title>Draft genome of a commonly misdiagnosed multidrug resistant pathogen Candida auris.</title>
        <authorList>
            <person name="Chatterjee S."/>
            <person name="Alampalli S.V."/>
            <person name="Nageshan R.K."/>
            <person name="Chettiar S.T."/>
            <person name="Joshi S."/>
            <person name="Tatu U.S."/>
        </authorList>
    </citation>
    <scope>NUCLEOTIDE SEQUENCE [LARGE SCALE GENOMIC DNA]</scope>
    <source>
        <strain evidence="5">6684</strain>
    </source>
</reference>
<dbReference type="InterPro" id="IPR009203">
    <property type="entry name" value="Knr4/Smi1"/>
</dbReference>
<dbReference type="VEuPathDB" id="FungiDB:QG37_02373"/>
<dbReference type="PIRSF" id="PIRSF017023">
    <property type="entry name" value="KNR4"/>
    <property type="match status" value="1"/>
</dbReference>
<comment type="similarity">
    <text evidence="1">Belongs to the KNR4/SMI1 family.</text>
</comment>
<dbReference type="VEuPathDB" id="FungiDB:CJJ07_001996"/>
<dbReference type="GO" id="GO:0070880">
    <property type="term" value="P:fungal-type cell wall beta-glucan biosynthetic process"/>
    <property type="evidence" value="ECO:0007669"/>
    <property type="project" value="TreeGrafter"/>
</dbReference>
<dbReference type="Proteomes" id="UP000037122">
    <property type="component" value="Unassembled WGS sequence"/>
</dbReference>
<dbReference type="AlphaFoldDB" id="A0A0L0P1S5"/>
<evidence type="ECO:0000256" key="2">
    <source>
        <dbReference type="SAM" id="MobiDB-lite"/>
    </source>
</evidence>
<evidence type="ECO:0000313" key="5">
    <source>
        <dbReference type="Proteomes" id="UP000037122"/>
    </source>
</evidence>
<evidence type="ECO:0000259" key="3">
    <source>
        <dbReference type="SMART" id="SM00860"/>
    </source>
</evidence>
<dbReference type="PANTHER" id="PTHR47432:SF1">
    <property type="entry name" value="CELL WALL ASSEMBLY REGULATOR SMI1"/>
    <property type="match status" value="1"/>
</dbReference>
<accession>A0A0L0P1S5</accession>